<gene>
    <name evidence="11" type="ORF">OQ273_01985</name>
</gene>
<dbReference type="Gene3D" id="1.10.3090.10">
    <property type="entry name" value="cca-adding enzyme, domain 2"/>
    <property type="match status" value="1"/>
</dbReference>
<dbReference type="SUPFAM" id="SSF81891">
    <property type="entry name" value="Poly A polymerase C-terminal region-like"/>
    <property type="match status" value="1"/>
</dbReference>
<dbReference type="InterPro" id="IPR043519">
    <property type="entry name" value="NT_sf"/>
</dbReference>
<keyword evidence="7" id="KW-0460">Magnesium</keyword>
<dbReference type="SUPFAM" id="SSF81301">
    <property type="entry name" value="Nucleotidyltransferase"/>
    <property type="match status" value="1"/>
</dbReference>
<dbReference type="EMBL" id="JAPJZI010000001">
    <property type="protein sequence ID" value="MDA5397330.1"/>
    <property type="molecule type" value="Genomic_DNA"/>
</dbReference>
<sequence>MTATGEAASVAQEDWFQDKRLHHVLDLLNRDGGEARIVGGAVRNALLGMKVGDIDIATTLHPQDVVERAGEADIKCVPTGIDHGTVTLIAGGTPFEVTTLRADVASDGRRATVAYGADWSVDAHRRDLTINGLYADADGKVIDLVDGLADIESRTVRFIGDPQTRIKEDYLRILRFFRFFAWYGGGRPDADGLRACARLKSGLSGLSAERVWSELKRLFAAPDPSRAMLWMRQSGVLSAILPESEKWGIDAIFGMIETGAALDWTPDPLLRLMAVVPDDPDRVDAMARRLRMSNNERGRLVAWAKQPQIVEGIADAVLRRQLYRGNSRAVEDRLRIRLAALRKAAQGDDAALIGAGACSRLLQIAQEWTRPEFPISGKDLLKLGVEPGPGVGGVLTTLEDAWIDSGFILTRDELLKRAGDLSGDLL</sequence>
<dbReference type="PANTHER" id="PTHR46173:SF1">
    <property type="entry name" value="CCA TRNA NUCLEOTIDYLTRANSFERASE 1, MITOCHONDRIAL"/>
    <property type="match status" value="1"/>
</dbReference>
<comment type="caution">
    <text evidence="11">The sequence shown here is derived from an EMBL/GenBank/DDBJ whole genome shotgun (WGS) entry which is preliminary data.</text>
</comment>
<dbReference type="Gene3D" id="3.30.460.10">
    <property type="entry name" value="Beta Polymerase, domain 2"/>
    <property type="match status" value="1"/>
</dbReference>
<proteinExistence type="inferred from homology"/>
<evidence type="ECO:0000256" key="7">
    <source>
        <dbReference type="ARBA" id="ARBA00022842"/>
    </source>
</evidence>
<dbReference type="Pfam" id="PF01743">
    <property type="entry name" value="PolyA_pol"/>
    <property type="match status" value="1"/>
</dbReference>
<evidence type="ECO:0000256" key="8">
    <source>
        <dbReference type="RuleBase" id="RU003953"/>
    </source>
</evidence>
<reference evidence="11" key="1">
    <citation type="submission" date="2022-11" db="EMBL/GenBank/DDBJ databases">
        <title>Draft genome sequence of Hoeflea poritis E7-10 and Hoeflea prorocentri PM5-8, separated from scleractinian coral Porites lutea and marine dinoflagellate.</title>
        <authorList>
            <person name="Zhang G."/>
            <person name="Wei Q."/>
            <person name="Cai L."/>
        </authorList>
    </citation>
    <scope>NUCLEOTIDE SEQUENCE</scope>
    <source>
        <strain evidence="11">PM5-8</strain>
    </source>
</reference>
<evidence type="ECO:0000256" key="5">
    <source>
        <dbReference type="ARBA" id="ARBA00022723"/>
    </source>
</evidence>
<feature type="domain" description="tRNA nucleotidyltransferase/poly(A) polymerase RNA and SrmB- binding" evidence="10">
    <location>
        <begin position="193"/>
        <end position="244"/>
    </location>
</feature>
<dbReference type="GO" id="GO:0016779">
    <property type="term" value="F:nucleotidyltransferase activity"/>
    <property type="evidence" value="ECO:0007669"/>
    <property type="project" value="UniProtKB-KW"/>
</dbReference>
<keyword evidence="3" id="KW-0819">tRNA processing</keyword>
<dbReference type="Proteomes" id="UP001151234">
    <property type="component" value="Unassembled WGS sequence"/>
</dbReference>
<dbReference type="AlphaFoldDB" id="A0A9X3ZGA1"/>
<keyword evidence="12" id="KW-1185">Reference proteome</keyword>
<dbReference type="PANTHER" id="PTHR46173">
    <property type="entry name" value="CCA TRNA NUCLEOTIDYLTRANSFERASE 1, MITOCHONDRIAL"/>
    <property type="match status" value="1"/>
</dbReference>
<evidence type="ECO:0000256" key="4">
    <source>
        <dbReference type="ARBA" id="ARBA00022695"/>
    </source>
</evidence>
<evidence type="ECO:0000313" key="12">
    <source>
        <dbReference type="Proteomes" id="UP001151234"/>
    </source>
</evidence>
<name>A0A9X3ZGA1_9HYPH</name>
<evidence type="ECO:0000256" key="2">
    <source>
        <dbReference type="ARBA" id="ARBA00022679"/>
    </source>
</evidence>
<keyword evidence="4" id="KW-0548">Nucleotidyltransferase</keyword>
<protein>
    <submittedName>
        <fullName evidence="11">CCA tRNA nucleotidyltransferase</fullName>
    </submittedName>
</protein>
<dbReference type="GO" id="GO:0008033">
    <property type="term" value="P:tRNA processing"/>
    <property type="evidence" value="ECO:0007669"/>
    <property type="project" value="UniProtKB-KW"/>
</dbReference>
<keyword evidence="2 8" id="KW-0808">Transferase</keyword>
<accession>A0A9X3ZGA1</accession>
<evidence type="ECO:0000313" key="11">
    <source>
        <dbReference type="EMBL" id="MDA5397330.1"/>
    </source>
</evidence>
<dbReference type="InterPro" id="IPR032828">
    <property type="entry name" value="PolyA_RNA-bd"/>
</dbReference>
<dbReference type="GO" id="GO:0046872">
    <property type="term" value="F:metal ion binding"/>
    <property type="evidence" value="ECO:0007669"/>
    <property type="project" value="UniProtKB-KW"/>
</dbReference>
<evidence type="ECO:0000259" key="9">
    <source>
        <dbReference type="Pfam" id="PF01743"/>
    </source>
</evidence>
<keyword evidence="5" id="KW-0479">Metal-binding</keyword>
<dbReference type="GO" id="GO:0000166">
    <property type="term" value="F:nucleotide binding"/>
    <property type="evidence" value="ECO:0007669"/>
    <property type="project" value="UniProtKB-KW"/>
</dbReference>
<dbReference type="RefSeq" id="WP_267988794.1">
    <property type="nucleotide sequence ID" value="NZ_JAPJZI010000001.1"/>
</dbReference>
<keyword evidence="8" id="KW-0694">RNA-binding</keyword>
<dbReference type="GO" id="GO:0000049">
    <property type="term" value="F:tRNA binding"/>
    <property type="evidence" value="ECO:0007669"/>
    <property type="project" value="TreeGrafter"/>
</dbReference>
<evidence type="ECO:0000256" key="3">
    <source>
        <dbReference type="ARBA" id="ARBA00022694"/>
    </source>
</evidence>
<evidence type="ECO:0000256" key="6">
    <source>
        <dbReference type="ARBA" id="ARBA00022741"/>
    </source>
</evidence>
<organism evidence="11 12">
    <name type="scientific">Hoeflea prorocentri</name>
    <dbReference type="NCBI Taxonomy" id="1922333"/>
    <lineage>
        <taxon>Bacteria</taxon>
        <taxon>Pseudomonadati</taxon>
        <taxon>Pseudomonadota</taxon>
        <taxon>Alphaproteobacteria</taxon>
        <taxon>Hyphomicrobiales</taxon>
        <taxon>Rhizobiaceae</taxon>
        <taxon>Hoeflea</taxon>
    </lineage>
</organism>
<dbReference type="CDD" id="cd05398">
    <property type="entry name" value="NT_ClassII-CCAase"/>
    <property type="match status" value="1"/>
</dbReference>
<feature type="domain" description="Poly A polymerase head" evidence="9">
    <location>
        <begin position="35"/>
        <end position="157"/>
    </location>
</feature>
<evidence type="ECO:0000256" key="1">
    <source>
        <dbReference type="ARBA" id="ARBA00001946"/>
    </source>
</evidence>
<dbReference type="InterPro" id="IPR002646">
    <property type="entry name" value="PolA_pol_head_dom"/>
</dbReference>
<dbReference type="Pfam" id="PF12627">
    <property type="entry name" value="PolyA_pol_RNAbd"/>
    <property type="match status" value="1"/>
</dbReference>
<dbReference type="InterPro" id="IPR050264">
    <property type="entry name" value="Bact_CCA-adding_enz_type3_sf"/>
</dbReference>
<evidence type="ECO:0000259" key="10">
    <source>
        <dbReference type="Pfam" id="PF12627"/>
    </source>
</evidence>
<comment type="cofactor">
    <cofactor evidence="1">
        <name>Mg(2+)</name>
        <dbReference type="ChEBI" id="CHEBI:18420"/>
    </cofactor>
</comment>
<keyword evidence="6" id="KW-0547">Nucleotide-binding</keyword>
<comment type="similarity">
    <text evidence="8">Belongs to the tRNA nucleotidyltransferase/poly(A) polymerase family.</text>
</comment>